<proteinExistence type="inferred from homology"/>
<organism evidence="8 9">
    <name type="scientific">Thioalkalicoccus limnaeus</name>
    <dbReference type="NCBI Taxonomy" id="120681"/>
    <lineage>
        <taxon>Bacteria</taxon>
        <taxon>Pseudomonadati</taxon>
        <taxon>Pseudomonadota</taxon>
        <taxon>Gammaproteobacteria</taxon>
        <taxon>Chromatiales</taxon>
        <taxon>Chromatiaceae</taxon>
        <taxon>Thioalkalicoccus</taxon>
    </lineage>
</organism>
<sequence length="337" mass="37865">MKRRSLMLWVAVPILLVGVAIGLLSLDHRLFVNRPLPPNTSEPYFEIPRGASLRQIAEQLVAEGYLTEPYRFLALAHLSGHAGRLKAGEYAWGEGTTPRALLERLTTGRVVQHSITLVEGWTFRRVRDALAVDERLTGELAQLTDQQIMARLGRPDQHPEGLFFPDTYLFTRGTPRIQILQRSLERMDQVLAEEWARRTPDLPLATPYEALILASIVEREAALASERAEIAGVFVRRLRIGMRLQADPTVVYGLGDEFEGRLRRVHLRDDNPYNTYVRAGLPPTPIALPGRAAIAATLDPADGETLYFVARGDGSHHFSRTLSEHNQAVRRYILGQE</sequence>
<keyword evidence="5 7" id="KW-0456">Lyase</keyword>
<dbReference type="PANTHER" id="PTHR30518">
    <property type="entry name" value="ENDOLYTIC MUREIN TRANSGLYCOSYLASE"/>
    <property type="match status" value="1"/>
</dbReference>
<dbReference type="Gene3D" id="3.30.160.60">
    <property type="entry name" value="Classic Zinc Finger"/>
    <property type="match status" value="1"/>
</dbReference>
<dbReference type="NCBIfam" id="TIGR00247">
    <property type="entry name" value="endolytic transglycosylase MltG"/>
    <property type="match status" value="1"/>
</dbReference>
<accession>A0ABV4B9R7</accession>
<feature type="site" description="Important for catalytic activity" evidence="7">
    <location>
        <position position="220"/>
    </location>
</feature>
<keyword evidence="1 7" id="KW-1003">Cell membrane</keyword>
<keyword evidence="6 7" id="KW-0961">Cell wall biogenesis/degradation</keyword>
<comment type="similarity">
    <text evidence="7">Belongs to the transglycosylase MltG family.</text>
</comment>
<comment type="caution">
    <text evidence="8">The sequence shown here is derived from an EMBL/GenBank/DDBJ whole genome shotgun (WGS) entry which is preliminary data.</text>
</comment>
<dbReference type="Pfam" id="PF02618">
    <property type="entry name" value="YceG"/>
    <property type="match status" value="1"/>
</dbReference>
<dbReference type="EC" id="4.2.2.29" evidence="7"/>
<evidence type="ECO:0000256" key="6">
    <source>
        <dbReference type="ARBA" id="ARBA00023316"/>
    </source>
</evidence>
<dbReference type="RefSeq" id="WP_369665401.1">
    <property type="nucleotide sequence ID" value="NZ_JBDKXB010000001.1"/>
</dbReference>
<evidence type="ECO:0000256" key="1">
    <source>
        <dbReference type="ARBA" id="ARBA00022475"/>
    </source>
</evidence>
<keyword evidence="7" id="KW-0997">Cell inner membrane</keyword>
<protein>
    <recommendedName>
        <fullName evidence="7">Endolytic murein transglycosylase</fullName>
        <ecNumber evidence="7">4.2.2.29</ecNumber>
    </recommendedName>
    <alternativeName>
        <fullName evidence="7">Peptidoglycan lytic transglycosylase</fullName>
    </alternativeName>
    <alternativeName>
        <fullName evidence="7">Peptidoglycan polymerization terminase</fullName>
    </alternativeName>
</protein>
<dbReference type="InterPro" id="IPR003770">
    <property type="entry name" value="MLTG-like"/>
</dbReference>
<evidence type="ECO:0000313" key="8">
    <source>
        <dbReference type="EMBL" id="MEY6431026.1"/>
    </source>
</evidence>
<dbReference type="PANTHER" id="PTHR30518:SF2">
    <property type="entry name" value="ENDOLYTIC MUREIN TRANSGLYCOSYLASE"/>
    <property type="match status" value="1"/>
</dbReference>
<dbReference type="HAMAP" id="MF_02065">
    <property type="entry name" value="MltG"/>
    <property type="match status" value="1"/>
</dbReference>
<dbReference type="CDD" id="cd08010">
    <property type="entry name" value="MltG_like"/>
    <property type="match status" value="1"/>
</dbReference>
<evidence type="ECO:0000256" key="7">
    <source>
        <dbReference type="HAMAP-Rule" id="MF_02065"/>
    </source>
</evidence>
<dbReference type="EMBL" id="JBDKXB010000001">
    <property type="protein sequence ID" value="MEY6431026.1"/>
    <property type="molecule type" value="Genomic_DNA"/>
</dbReference>
<dbReference type="Proteomes" id="UP001564408">
    <property type="component" value="Unassembled WGS sequence"/>
</dbReference>
<evidence type="ECO:0000256" key="5">
    <source>
        <dbReference type="ARBA" id="ARBA00023239"/>
    </source>
</evidence>
<evidence type="ECO:0000256" key="2">
    <source>
        <dbReference type="ARBA" id="ARBA00022692"/>
    </source>
</evidence>
<reference evidence="8 9" key="1">
    <citation type="submission" date="2024-05" db="EMBL/GenBank/DDBJ databases">
        <title>Genome Sequence and Characterization of the New Strain Purple Sulfur Bacterium of Genus Thioalkalicoccus.</title>
        <authorList>
            <person name="Bryantseva I.A."/>
            <person name="Kyndt J.A."/>
            <person name="Imhoff J.F."/>
        </authorList>
    </citation>
    <scope>NUCLEOTIDE SEQUENCE [LARGE SCALE GENOMIC DNA]</scope>
    <source>
        <strain evidence="8 9">Um2</strain>
    </source>
</reference>
<comment type="catalytic activity">
    <reaction evidence="7">
        <text>a peptidoglycan chain = a peptidoglycan chain with N-acetyl-1,6-anhydromuramyl-[peptide] at the reducing end + a peptidoglycan chain with N-acetylglucosamine at the non-reducing end.</text>
        <dbReference type="EC" id="4.2.2.29"/>
    </reaction>
</comment>
<comment type="function">
    <text evidence="7">Functions as a peptidoglycan terminase that cleaves nascent peptidoglycan strands endolytically to terminate their elongation.</text>
</comment>
<name>A0ABV4B9R7_9GAMM</name>
<evidence type="ECO:0000313" key="9">
    <source>
        <dbReference type="Proteomes" id="UP001564408"/>
    </source>
</evidence>
<keyword evidence="2 7" id="KW-0812">Transmembrane</keyword>
<evidence type="ECO:0000256" key="3">
    <source>
        <dbReference type="ARBA" id="ARBA00022989"/>
    </source>
</evidence>
<evidence type="ECO:0000256" key="4">
    <source>
        <dbReference type="ARBA" id="ARBA00023136"/>
    </source>
</evidence>
<keyword evidence="9" id="KW-1185">Reference proteome</keyword>
<gene>
    <name evidence="7 8" type="primary">mltG</name>
    <name evidence="8" type="ORF">ABC977_01230</name>
</gene>
<keyword evidence="3 7" id="KW-1133">Transmembrane helix</keyword>
<keyword evidence="4 7" id="KW-0472">Membrane</keyword>
<dbReference type="Gene3D" id="3.30.1490.480">
    <property type="entry name" value="Endolytic murein transglycosylase"/>
    <property type="match status" value="1"/>
</dbReference>